<keyword evidence="3" id="KW-1185">Reference proteome</keyword>
<reference evidence="3" key="1">
    <citation type="journal article" date="2019" name="Int. J. Syst. Evol. Microbiol.">
        <title>The Global Catalogue of Microorganisms (GCM) 10K type strain sequencing project: providing services to taxonomists for standard genome sequencing and annotation.</title>
        <authorList>
            <consortium name="The Broad Institute Genomics Platform"/>
            <consortium name="The Broad Institute Genome Sequencing Center for Infectious Disease"/>
            <person name="Wu L."/>
            <person name="Ma J."/>
        </authorList>
    </citation>
    <scope>NUCLEOTIDE SEQUENCE [LARGE SCALE GENOMIC DNA]</scope>
    <source>
        <strain evidence="3">CCUG 46385</strain>
    </source>
</reference>
<comment type="caution">
    <text evidence="2">The sequence shown here is derived from an EMBL/GenBank/DDBJ whole genome shotgun (WGS) entry which is preliminary data.</text>
</comment>
<organism evidence="2 3">
    <name type="scientific">Filifactor villosus</name>
    <dbReference type="NCBI Taxonomy" id="29374"/>
    <lineage>
        <taxon>Bacteria</taxon>
        <taxon>Bacillati</taxon>
        <taxon>Bacillota</taxon>
        <taxon>Clostridia</taxon>
        <taxon>Peptostreptococcales</taxon>
        <taxon>Filifactoraceae</taxon>
        <taxon>Filifactor</taxon>
    </lineage>
</organism>
<dbReference type="RefSeq" id="WP_379787559.1">
    <property type="nucleotide sequence ID" value="NZ_JBHSHL010000013.1"/>
</dbReference>
<sequence length="287" mass="32979">MNRLRFLKLSFQLQATRSYESRGFVGNKVRGAIGEAMVHLFCPHQDPLCRLCEEAQDCIYSSVFKPVRSHPEFTSLPSPFVIGVEELCKEVIIKGEILNFTLTVFGKMVEYKKQLIRAVREIFRDARRGFGKNFALVAIDSLMEAKRIWSTGAEDEDSAQAVLWRDSTGEGMDTGEEREVLIRFKTPLLTKNNMHLSWGFNEFLDAVLYRVASMIDVYEDGECLLSYGMLYRRPCVCAEIFSQGERFEMLFKGDLTKYMTYIRMGEHLHIGKKTTCGFGEYECLLTL</sequence>
<name>A0ABV9QIM8_9FIRM</name>
<proteinExistence type="predicted"/>
<protein>
    <submittedName>
        <fullName evidence="2">CRISPR system precrRNA processing endoribonuclease RAMP protein Cas6</fullName>
    </submittedName>
</protein>
<gene>
    <name evidence="2" type="primary">cas6</name>
    <name evidence="2" type="ORF">ACFO4R_03165</name>
</gene>
<dbReference type="EMBL" id="JBHSHL010000013">
    <property type="protein sequence ID" value="MFC4804073.1"/>
    <property type="molecule type" value="Genomic_DNA"/>
</dbReference>
<dbReference type="InterPro" id="IPR019267">
    <property type="entry name" value="CRISPR-assoc_Cas6_C"/>
</dbReference>
<evidence type="ECO:0000259" key="1">
    <source>
        <dbReference type="Pfam" id="PF10040"/>
    </source>
</evidence>
<accession>A0ABV9QIM8</accession>
<dbReference type="Pfam" id="PF10040">
    <property type="entry name" value="CRISPR_Cas6"/>
    <property type="match status" value="1"/>
</dbReference>
<feature type="domain" description="CRISPR-associated protein Cas6 C-terminal" evidence="1">
    <location>
        <begin position="182"/>
        <end position="281"/>
    </location>
</feature>
<dbReference type="Proteomes" id="UP001595916">
    <property type="component" value="Unassembled WGS sequence"/>
</dbReference>
<evidence type="ECO:0000313" key="2">
    <source>
        <dbReference type="EMBL" id="MFC4804073.1"/>
    </source>
</evidence>
<evidence type="ECO:0000313" key="3">
    <source>
        <dbReference type="Proteomes" id="UP001595916"/>
    </source>
</evidence>